<dbReference type="AlphaFoldDB" id="A0A0A2MGE6"/>
<dbReference type="OrthoDB" id="799522at2"/>
<evidence type="ECO:0000256" key="2">
    <source>
        <dbReference type="SAM" id="SignalP"/>
    </source>
</evidence>
<dbReference type="Proteomes" id="UP000030111">
    <property type="component" value="Unassembled WGS sequence"/>
</dbReference>
<dbReference type="STRING" id="1121898.GCA_000422725_02285"/>
<dbReference type="EMBL" id="JRLY01000020">
    <property type="protein sequence ID" value="KGO91359.1"/>
    <property type="molecule type" value="Genomic_DNA"/>
</dbReference>
<keyword evidence="2" id="KW-0732">Signal</keyword>
<evidence type="ECO:0000313" key="3">
    <source>
        <dbReference type="EMBL" id="KGO91359.1"/>
    </source>
</evidence>
<feature type="signal peptide" evidence="2">
    <location>
        <begin position="1"/>
        <end position="21"/>
    </location>
</feature>
<proteinExistence type="predicted"/>
<reference evidence="3 4" key="1">
    <citation type="submission" date="2013-09" db="EMBL/GenBank/DDBJ databases">
        <authorList>
            <person name="Zeng Z."/>
            <person name="Chen C."/>
        </authorList>
    </citation>
    <scope>NUCLEOTIDE SEQUENCE [LARGE SCALE GENOMIC DNA]</scope>
    <source>
        <strain evidence="3 4">WB 4.1-42</strain>
    </source>
</reference>
<organism evidence="3 4">
    <name type="scientific">Flavobacterium subsaxonicum WB 4.1-42 = DSM 21790</name>
    <dbReference type="NCBI Taxonomy" id="1121898"/>
    <lineage>
        <taxon>Bacteria</taxon>
        <taxon>Pseudomonadati</taxon>
        <taxon>Bacteroidota</taxon>
        <taxon>Flavobacteriia</taxon>
        <taxon>Flavobacteriales</taxon>
        <taxon>Flavobacteriaceae</taxon>
        <taxon>Flavobacterium</taxon>
    </lineage>
</organism>
<name>A0A0A2MGE6_9FLAO</name>
<protein>
    <submittedName>
        <fullName evidence="3">Uncharacterized protein</fullName>
    </submittedName>
</protein>
<evidence type="ECO:0000256" key="1">
    <source>
        <dbReference type="SAM" id="MobiDB-lite"/>
    </source>
</evidence>
<accession>A0A0A2MGE6</accession>
<feature type="compositionally biased region" description="Basic residues" evidence="1">
    <location>
        <begin position="124"/>
        <end position="138"/>
    </location>
</feature>
<evidence type="ECO:0000313" key="4">
    <source>
        <dbReference type="Proteomes" id="UP000030111"/>
    </source>
</evidence>
<dbReference type="RefSeq" id="WP_026992655.1">
    <property type="nucleotide sequence ID" value="NZ_JRLY01000020.1"/>
</dbReference>
<dbReference type="eggNOG" id="ENOG502ZYIT">
    <property type="taxonomic scope" value="Bacteria"/>
</dbReference>
<feature type="compositionally biased region" description="Basic residues" evidence="1">
    <location>
        <begin position="146"/>
        <end position="159"/>
    </location>
</feature>
<gene>
    <name evidence="3" type="ORF">Q766_18220</name>
</gene>
<keyword evidence="4" id="KW-1185">Reference proteome</keyword>
<feature type="chain" id="PRO_5001992148" evidence="2">
    <location>
        <begin position="22"/>
        <end position="159"/>
    </location>
</feature>
<comment type="caution">
    <text evidence="3">The sequence shown here is derived from an EMBL/GenBank/DDBJ whole genome shotgun (WGS) entry which is preliminary data.</text>
</comment>
<sequence length="159" mass="18284">MKTIKKLLLGLALVTGVWAQAQVSVSVNIGSPPAWAPAPVEARYYYLPDIATYYDINTAQYVYMSNHHWVRTRALPVAYRSYDLYHAPRVVVSNYRGNAPYVYHTTYVKRYPSHYRPTHYAHAARPKAHYHKPVKHYNKGNGRGHGNGHKHNKGHHGRH</sequence>
<feature type="region of interest" description="Disordered" evidence="1">
    <location>
        <begin position="124"/>
        <end position="159"/>
    </location>
</feature>